<evidence type="ECO:0000313" key="4">
    <source>
        <dbReference type="Proteomes" id="UP000774804"/>
    </source>
</evidence>
<accession>A0A8T1D290</accession>
<dbReference type="Proteomes" id="UP000774804">
    <property type="component" value="Unassembled WGS sequence"/>
</dbReference>
<feature type="region of interest" description="Disordered" evidence="1">
    <location>
        <begin position="66"/>
        <end position="98"/>
    </location>
</feature>
<dbReference type="Proteomes" id="UP000697107">
    <property type="component" value="Unassembled WGS sequence"/>
</dbReference>
<evidence type="ECO:0000313" key="3">
    <source>
        <dbReference type="EMBL" id="KAG2987245.1"/>
    </source>
</evidence>
<name>A0A8T1D290_9STRA</name>
<dbReference type="EMBL" id="RCMI01000125">
    <property type="protein sequence ID" value="KAG2932243.1"/>
    <property type="molecule type" value="Genomic_DNA"/>
</dbReference>
<comment type="caution">
    <text evidence="2">The sequence shown here is derived from an EMBL/GenBank/DDBJ whole genome shotgun (WGS) entry which is preliminary data.</text>
</comment>
<feature type="compositionally biased region" description="Polar residues" evidence="1">
    <location>
        <begin position="13"/>
        <end position="24"/>
    </location>
</feature>
<proteinExistence type="predicted"/>
<feature type="region of interest" description="Disordered" evidence="1">
    <location>
        <begin position="1"/>
        <end position="24"/>
    </location>
</feature>
<sequence length="98" mass="10665">MPPPPPPRPEAATTDNSSTLVSSPINASAKVGFTIYNRSSSAPSEEIQELIVGTDKTRRKLLPLGTMRRPRGLPPKLPQRKENDPIVHAPSAFVVKQE</sequence>
<dbReference type="VEuPathDB" id="FungiDB:PC110_g7647"/>
<evidence type="ECO:0000313" key="2">
    <source>
        <dbReference type="EMBL" id="KAG2932243.1"/>
    </source>
</evidence>
<gene>
    <name evidence="2" type="ORF">PC115_g5856</name>
    <name evidence="3" type="ORF">PC118_g7368</name>
</gene>
<organism evidence="2 4">
    <name type="scientific">Phytophthora cactorum</name>
    <dbReference type="NCBI Taxonomy" id="29920"/>
    <lineage>
        <taxon>Eukaryota</taxon>
        <taxon>Sar</taxon>
        <taxon>Stramenopiles</taxon>
        <taxon>Oomycota</taxon>
        <taxon>Peronosporomycetes</taxon>
        <taxon>Peronosporales</taxon>
        <taxon>Peronosporaceae</taxon>
        <taxon>Phytophthora</taxon>
    </lineage>
</organism>
<dbReference type="AlphaFoldDB" id="A0A8T1D290"/>
<evidence type="ECO:0000256" key="1">
    <source>
        <dbReference type="SAM" id="MobiDB-lite"/>
    </source>
</evidence>
<dbReference type="EMBL" id="RCML01000175">
    <property type="protein sequence ID" value="KAG2987245.1"/>
    <property type="molecule type" value="Genomic_DNA"/>
</dbReference>
<protein>
    <submittedName>
        <fullName evidence="2">Uncharacterized protein</fullName>
    </submittedName>
</protein>
<reference evidence="2" key="1">
    <citation type="submission" date="2018-10" db="EMBL/GenBank/DDBJ databases">
        <title>Effector identification in a new, highly contiguous assembly of the strawberry crown rot pathogen Phytophthora cactorum.</title>
        <authorList>
            <person name="Armitage A.D."/>
            <person name="Nellist C.F."/>
            <person name="Bates H."/>
            <person name="Vickerstaff R.J."/>
            <person name="Harrison R.J."/>
        </authorList>
    </citation>
    <scope>NUCLEOTIDE SEQUENCE</scope>
    <source>
        <strain evidence="2">4032</strain>
        <strain evidence="3">P415</strain>
    </source>
</reference>